<dbReference type="PROSITE" id="PS50011">
    <property type="entry name" value="PROTEIN_KINASE_DOM"/>
    <property type="match status" value="1"/>
</dbReference>
<evidence type="ECO:0000313" key="3">
    <source>
        <dbReference type="EMBL" id="CAF4724302.1"/>
    </source>
</evidence>
<dbReference type="GO" id="GO:0005737">
    <property type="term" value="C:cytoplasm"/>
    <property type="evidence" value="ECO:0007669"/>
    <property type="project" value="TreeGrafter"/>
</dbReference>
<dbReference type="PANTHER" id="PTHR44167">
    <property type="entry name" value="OVARIAN-SPECIFIC SERINE/THREONINE-PROTEIN KINASE LOK-RELATED"/>
    <property type="match status" value="1"/>
</dbReference>
<feature type="domain" description="Protein kinase" evidence="2">
    <location>
        <begin position="318"/>
        <end position="585"/>
    </location>
</feature>
<organism evidence="3 4">
    <name type="scientific">Rotaria socialis</name>
    <dbReference type="NCBI Taxonomy" id="392032"/>
    <lineage>
        <taxon>Eukaryota</taxon>
        <taxon>Metazoa</taxon>
        <taxon>Spiralia</taxon>
        <taxon>Gnathifera</taxon>
        <taxon>Rotifera</taxon>
        <taxon>Eurotatoria</taxon>
        <taxon>Bdelloidea</taxon>
        <taxon>Philodinida</taxon>
        <taxon>Philodinidae</taxon>
        <taxon>Rotaria</taxon>
    </lineage>
</organism>
<dbReference type="EMBL" id="CAJOBS010001379">
    <property type="protein sequence ID" value="CAF4724302.1"/>
    <property type="molecule type" value="Genomic_DNA"/>
</dbReference>
<reference evidence="3" key="1">
    <citation type="submission" date="2021-02" db="EMBL/GenBank/DDBJ databases">
        <authorList>
            <person name="Nowell W R."/>
        </authorList>
    </citation>
    <scope>NUCLEOTIDE SEQUENCE</scope>
</reference>
<dbReference type="InterPro" id="IPR000719">
    <property type="entry name" value="Prot_kinase_dom"/>
</dbReference>
<dbReference type="GO" id="GO:0005524">
    <property type="term" value="F:ATP binding"/>
    <property type="evidence" value="ECO:0007669"/>
    <property type="project" value="InterPro"/>
</dbReference>
<dbReference type="AlphaFoldDB" id="A0A821K2S5"/>
<dbReference type="InterPro" id="IPR008266">
    <property type="entry name" value="Tyr_kinase_AS"/>
</dbReference>
<protein>
    <recommendedName>
        <fullName evidence="2">Protein kinase domain-containing protein</fullName>
    </recommendedName>
</protein>
<evidence type="ECO:0000313" key="4">
    <source>
        <dbReference type="Proteomes" id="UP000663838"/>
    </source>
</evidence>
<dbReference type="Gene3D" id="1.10.510.10">
    <property type="entry name" value="Transferase(Phosphotransferase) domain 1"/>
    <property type="match status" value="1"/>
</dbReference>
<feature type="region of interest" description="Disordered" evidence="1">
    <location>
        <begin position="26"/>
        <end position="64"/>
    </location>
</feature>
<accession>A0A821K2S5</accession>
<dbReference type="Proteomes" id="UP000663838">
    <property type="component" value="Unassembled WGS sequence"/>
</dbReference>
<dbReference type="PANTHER" id="PTHR44167:SF24">
    <property type="entry name" value="SERINE_THREONINE-PROTEIN KINASE CHK2"/>
    <property type="match status" value="1"/>
</dbReference>
<dbReference type="GO" id="GO:0005634">
    <property type="term" value="C:nucleus"/>
    <property type="evidence" value="ECO:0007669"/>
    <property type="project" value="TreeGrafter"/>
</dbReference>
<sequence>MATGDNVFSETVAQLQFRLKIEETKARQEEAKAKQEEQKTKQKELRQKRKRPSTEEIEGSKRTHILAGQSSSSIKAVTAAFHNPGFFNIHANDHIQDLDMETLLNDNIHIKDDMMSVIEKCFGPWKSCGKANEDRIQEAVDDSINAALHKIAHLTSLKYLSTPQCRYLDGKAPDCGFVFKNINITKENQKQVLTDFIVCAGELKKPGVYIGLKGVVEQISRYLYYVLIQQKREKIYGFLTNTQQIKFYCLKKVEGLDLCDYYESKPFHFYTAVPKTSSSSSSHNVRQTTNEKSNEICWNTDTLKIFMKFLTKDWHFYGYSMLNISPGLTSIVYALDQNTNVNTGTKRCAIKISKRNEYSDYFKNEVKMLRQLKQSEDSINFKKYFENIFASSPTGNFIIFENYLTRLESLTLIQSQQLINIIEYLYNCRILHRDLRPDNLMLDLNQEHIKLIDFGFATTYETDEMPKALPIEGAISYAGLTFLIYYLGLLSSDSDTFDYEYERTFDLQCAINIMMYMTDKSIRATMISVKEVLSVKNKVSKLFDFWNGIKRTDENYCKLLKLIKSFTQSPNFDGIKHEIGKRFAS</sequence>
<dbReference type="SUPFAM" id="SSF56112">
    <property type="entry name" value="Protein kinase-like (PK-like)"/>
    <property type="match status" value="1"/>
</dbReference>
<dbReference type="InterPro" id="IPR011009">
    <property type="entry name" value="Kinase-like_dom_sf"/>
</dbReference>
<comment type="caution">
    <text evidence="3">The sequence shown here is derived from an EMBL/GenBank/DDBJ whole genome shotgun (WGS) entry which is preliminary data.</text>
</comment>
<dbReference type="PROSITE" id="PS00109">
    <property type="entry name" value="PROTEIN_KINASE_TYR"/>
    <property type="match status" value="1"/>
</dbReference>
<dbReference type="Gene3D" id="3.30.200.20">
    <property type="entry name" value="Phosphorylase Kinase, domain 1"/>
    <property type="match status" value="1"/>
</dbReference>
<dbReference type="SMART" id="SM00220">
    <property type="entry name" value="S_TKc"/>
    <property type="match status" value="1"/>
</dbReference>
<name>A0A821K2S5_9BILA</name>
<dbReference type="GO" id="GO:0004674">
    <property type="term" value="F:protein serine/threonine kinase activity"/>
    <property type="evidence" value="ECO:0007669"/>
    <property type="project" value="TreeGrafter"/>
</dbReference>
<feature type="compositionally biased region" description="Basic and acidic residues" evidence="1">
    <location>
        <begin position="52"/>
        <end position="61"/>
    </location>
</feature>
<proteinExistence type="predicted"/>
<dbReference type="Pfam" id="PF00069">
    <property type="entry name" value="Pkinase"/>
    <property type="match status" value="1"/>
</dbReference>
<evidence type="ECO:0000256" key="1">
    <source>
        <dbReference type="SAM" id="MobiDB-lite"/>
    </source>
</evidence>
<gene>
    <name evidence="3" type="ORF">TOA249_LOCUS18477</name>
</gene>
<feature type="compositionally biased region" description="Basic and acidic residues" evidence="1">
    <location>
        <begin position="26"/>
        <end position="45"/>
    </location>
</feature>
<evidence type="ECO:0000259" key="2">
    <source>
        <dbReference type="PROSITE" id="PS50011"/>
    </source>
</evidence>
<dbReference type="GO" id="GO:0044773">
    <property type="term" value="P:mitotic DNA damage checkpoint signaling"/>
    <property type="evidence" value="ECO:0007669"/>
    <property type="project" value="TreeGrafter"/>
</dbReference>